<dbReference type="Pfam" id="PF08613">
    <property type="entry name" value="Cyclin"/>
    <property type="match status" value="1"/>
</dbReference>
<feature type="region of interest" description="Disordered" evidence="1">
    <location>
        <begin position="333"/>
        <end position="377"/>
    </location>
</feature>
<feature type="compositionally biased region" description="Low complexity" evidence="1">
    <location>
        <begin position="82"/>
        <end position="97"/>
    </location>
</feature>
<dbReference type="InterPro" id="IPR013922">
    <property type="entry name" value="Cyclin_PHO80-like"/>
</dbReference>
<dbReference type="GO" id="GO:0016538">
    <property type="term" value="F:cyclin-dependent protein serine/threonine kinase regulator activity"/>
    <property type="evidence" value="ECO:0007669"/>
    <property type="project" value="TreeGrafter"/>
</dbReference>
<dbReference type="Gene3D" id="1.10.472.10">
    <property type="entry name" value="Cyclin-like"/>
    <property type="match status" value="1"/>
</dbReference>
<evidence type="ECO:0000313" key="2">
    <source>
        <dbReference type="EMBL" id="KAH0544343.1"/>
    </source>
</evidence>
<organism evidence="2 3">
    <name type="scientific">Glutinoglossum americanum</name>
    <dbReference type="NCBI Taxonomy" id="1670608"/>
    <lineage>
        <taxon>Eukaryota</taxon>
        <taxon>Fungi</taxon>
        <taxon>Dikarya</taxon>
        <taxon>Ascomycota</taxon>
        <taxon>Pezizomycotina</taxon>
        <taxon>Geoglossomycetes</taxon>
        <taxon>Geoglossales</taxon>
        <taxon>Geoglossaceae</taxon>
        <taxon>Glutinoglossum</taxon>
    </lineage>
</organism>
<feature type="compositionally biased region" description="Polar residues" evidence="1">
    <location>
        <begin position="459"/>
        <end position="468"/>
    </location>
</feature>
<dbReference type="PANTHER" id="PTHR15615:SF118">
    <property type="entry name" value="CYCLIN, HYPOTHETICAL (EUROFUNG)"/>
    <property type="match status" value="1"/>
</dbReference>
<feature type="compositionally biased region" description="Low complexity" evidence="1">
    <location>
        <begin position="357"/>
        <end position="376"/>
    </location>
</feature>
<comment type="caution">
    <text evidence="2">The sequence shown here is derived from an EMBL/GenBank/DDBJ whole genome shotgun (WGS) entry which is preliminary data.</text>
</comment>
<dbReference type="AlphaFoldDB" id="A0A9P8IGR1"/>
<reference evidence="2" key="1">
    <citation type="submission" date="2021-03" db="EMBL/GenBank/DDBJ databases">
        <title>Comparative genomics and phylogenomic investigation of the class Geoglossomycetes provide insights into ecological specialization and systematics.</title>
        <authorList>
            <person name="Melie T."/>
            <person name="Pirro S."/>
            <person name="Miller A.N."/>
            <person name="Quandt A."/>
        </authorList>
    </citation>
    <scope>NUCLEOTIDE SEQUENCE</scope>
    <source>
        <strain evidence="2">GBOQ0MN5Z8</strain>
    </source>
</reference>
<sequence>MHSTLATQQPLDIFVPLANGSLNPIAYSGGHRGHWEGTTSRSVPSSSQAVPLNNGLRTPPPDMLGTDVYPVLPPSYGSQNKSRNSSLRTSSTLHSQSNSIDWIQGTEKPTARTQSPRRETQGTSAVPEQASHKKSSSTSSNSSQIVSYLQIPSTINDSKGSLADFAAQITCLFWFESSFTLHRIAESNSTPVPLTPLPTEAIPSKMMGFRKWVTTILSTTQVSQNVILLALMFIYRLKKLNPTVKGKPGSEFRLLTVALMLGNKFLDDNTYTNKTWAEVSGISVQEIHVMEVEFLSNMRYSLYTSEAEWREWHVKLGRFWSYFDKASRADIVPRSSQSGAPVTPTLNIPPSLPSPPSSTHASPPFATTYSPNNSIPNPLPIPSQIPLAIPSPVVHMPPVDLRPTPRKRSYDDSIQEPAAKRVTRSMAQKYPTPSGYQAGPPEPSSAPRSSGTMPRLPTPNLSISTSSGNGYGVPSFAQLPPPGGRAMALAFPGPMSWSQPAAVPPSSAPSQPNTHNITITPFGQQPRHQMLNPTSSPLTSSPTSSCFSAQGSSPNHLSPSFFLTNRNSPYRPVRRVSTLLVPPPPASFNNAPQGLGFNQMHYLPLGKSKGECKTGVVPYMQVDPWPQVPSSHWPALPQPNFHA</sequence>
<keyword evidence="3" id="KW-1185">Reference proteome</keyword>
<gene>
    <name evidence="2" type="ORF">FGG08_001484</name>
</gene>
<accession>A0A9P8IGR1</accession>
<feature type="compositionally biased region" description="Polar residues" evidence="1">
    <location>
        <begin position="37"/>
        <end position="51"/>
    </location>
</feature>
<dbReference type="GO" id="GO:0019901">
    <property type="term" value="F:protein kinase binding"/>
    <property type="evidence" value="ECO:0007669"/>
    <property type="project" value="InterPro"/>
</dbReference>
<evidence type="ECO:0000256" key="1">
    <source>
        <dbReference type="SAM" id="MobiDB-lite"/>
    </source>
</evidence>
<dbReference type="Proteomes" id="UP000698800">
    <property type="component" value="Unassembled WGS sequence"/>
</dbReference>
<dbReference type="OrthoDB" id="442243at2759"/>
<dbReference type="SUPFAM" id="SSF47954">
    <property type="entry name" value="Cyclin-like"/>
    <property type="match status" value="1"/>
</dbReference>
<feature type="region of interest" description="Disordered" evidence="1">
    <location>
        <begin position="33"/>
        <end position="140"/>
    </location>
</feature>
<proteinExistence type="predicted"/>
<dbReference type="CDD" id="cd20557">
    <property type="entry name" value="CYCLIN_ScPCL1-like"/>
    <property type="match status" value="1"/>
</dbReference>
<dbReference type="InterPro" id="IPR036915">
    <property type="entry name" value="Cyclin-like_sf"/>
</dbReference>
<dbReference type="PANTHER" id="PTHR15615">
    <property type="match status" value="1"/>
</dbReference>
<protein>
    <submittedName>
        <fullName evidence="2">Uncharacterized protein</fullName>
    </submittedName>
</protein>
<feature type="region of interest" description="Disordered" evidence="1">
    <location>
        <begin position="530"/>
        <end position="550"/>
    </location>
</feature>
<evidence type="ECO:0000313" key="3">
    <source>
        <dbReference type="Proteomes" id="UP000698800"/>
    </source>
</evidence>
<name>A0A9P8IGR1_9PEZI</name>
<dbReference type="EMBL" id="JAGHQL010000020">
    <property type="protein sequence ID" value="KAH0544343.1"/>
    <property type="molecule type" value="Genomic_DNA"/>
</dbReference>
<dbReference type="GO" id="GO:0005634">
    <property type="term" value="C:nucleus"/>
    <property type="evidence" value="ECO:0007669"/>
    <property type="project" value="TreeGrafter"/>
</dbReference>
<dbReference type="GO" id="GO:0000307">
    <property type="term" value="C:cyclin-dependent protein kinase holoenzyme complex"/>
    <property type="evidence" value="ECO:0007669"/>
    <property type="project" value="TreeGrafter"/>
</dbReference>
<feature type="region of interest" description="Disordered" evidence="1">
    <location>
        <begin position="396"/>
        <end position="469"/>
    </location>
</feature>
<feature type="compositionally biased region" description="Low complexity" evidence="1">
    <location>
        <begin position="533"/>
        <end position="545"/>
    </location>
</feature>